<reference evidence="14 15" key="1">
    <citation type="submission" date="2016-10" db="EMBL/GenBank/DDBJ databases">
        <authorList>
            <person name="de Groot N.N."/>
        </authorList>
    </citation>
    <scope>NUCLEOTIDE SEQUENCE [LARGE SCALE GENOMIC DNA]</scope>
    <source>
        <strain evidence="14 15">CGMCC 4.6858</strain>
    </source>
</reference>
<evidence type="ECO:0000256" key="1">
    <source>
        <dbReference type="ARBA" id="ARBA00000098"/>
    </source>
</evidence>
<keyword evidence="6" id="KW-0645">Protease</keyword>
<proteinExistence type="inferred from homology"/>
<dbReference type="InterPro" id="IPR042097">
    <property type="entry name" value="Aminopeptidase_N-like_N_sf"/>
</dbReference>
<evidence type="ECO:0000256" key="10">
    <source>
        <dbReference type="ARBA" id="ARBA00023049"/>
    </source>
</evidence>
<evidence type="ECO:0000256" key="4">
    <source>
        <dbReference type="ARBA" id="ARBA00012564"/>
    </source>
</evidence>
<dbReference type="EMBL" id="FMZM01000003">
    <property type="protein sequence ID" value="SDC63879.1"/>
    <property type="molecule type" value="Genomic_DNA"/>
</dbReference>
<dbReference type="PANTHER" id="PTHR11533:SF297">
    <property type="entry name" value="AMINOPEPTIDASE N"/>
    <property type="match status" value="1"/>
</dbReference>
<evidence type="ECO:0000256" key="9">
    <source>
        <dbReference type="ARBA" id="ARBA00022833"/>
    </source>
</evidence>
<evidence type="ECO:0000256" key="12">
    <source>
        <dbReference type="ARBA" id="ARBA00031533"/>
    </source>
</evidence>
<dbReference type="PRINTS" id="PR00756">
    <property type="entry name" value="ALADIPTASE"/>
</dbReference>
<evidence type="ECO:0000256" key="7">
    <source>
        <dbReference type="ARBA" id="ARBA00022723"/>
    </source>
</evidence>
<protein>
    <recommendedName>
        <fullName evidence="5">Aminopeptidase N</fullName>
        <ecNumber evidence="4">3.4.11.2</ecNumber>
    </recommendedName>
    <alternativeName>
        <fullName evidence="11">Alanine aminopeptidase</fullName>
    </alternativeName>
    <alternativeName>
        <fullName evidence="12">Lysyl aminopeptidase</fullName>
    </alternativeName>
</protein>
<evidence type="ECO:0000256" key="3">
    <source>
        <dbReference type="ARBA" id="ARBA00010136"/>
    </source>
</evidence>
<comment type="catalytic activity">
    <reaction evidence="1">
        <text>Release of an N-terminal amino acid, Xaa-|-Yaa- from a peptide, amide or arylamide. Xaa is preferably Ala, but may be most amino acids including Pro (slow action). When a terminal hydrophobic residue is followed by a prolyl residue, the two may be released as an intact Xaa-Pro dipeptide.</text>
        <dbReference type="EC" id="3.4.11.2"/>
    </reaction>
</comment>
<organism evidence="14 15">
    <name type="scientific">Nocardioides lianchengensis</name>
    <dbReference type="NCBI Taxonomy" id="1045774"/>
    <lineage>
        <taxon>Bacteria</taxon>
        <taxon>Bacillati</taxon>
        <taxon>Actinomycetota</taxon>
        <taxon>Actinomycetes</taxon>
        <taxon>Propionibacteriales</taxon>
        <taxon>Nocardioidaceae</taxon>
        <taxon>Nocardioides</taxon>
    </lineage>
</organism>
<evidence type="ECO:0000256" key="11">
    <source>
        <dbReference type="ARBA" id="ARBA00029811"/>
    </source>
</evidence>
<dbReference type="CDD" id="cd09603">
    <property type="entry name" value="M1_APN_like"/>
    <property type="match status" value="1"/>
</dbReference>
<dbReference type="GO" id="GO:0008270">
    <property type="term" value="F:zinc ion binding"/>
    <property type="evidence" value="ECO:0007669"/>
    <property type="project" value="InterPro"/>
</dbReference>
<gene>
    <name evidence="14" type="ORF">SAMN05421872_103172</name>
</gene>
<keyword evidence="15" id="KW-1185">Reference proteome</keyword>
<dbReference type="SUPFAM" id="SSF55486">
    <property type="entry name" value="Metalloproteases ('zincins'), catalytic domain"/>
    <property type="match status" value="1"/>
</dbReference>
<keyword evidence="7" id="KW-0479">Metal-binding</keyword>
<evidence type="ECO:0000256" key="5">
    <source>
        <dbReference type="ARBA" id="ARBA00015611"/>
    </source>
</evidence>
<evidence type="ECO:0000256" key="8">
    <source>
        <dbReference type="ARBA" id="ARBA00022801"/>
    </source>
</evidence>
<dbReference type="GO" id="GO:0016285">
    <property type="term" value="F:alanyl aminopeptidase activity"/>
    <property type="evidence" value="ECO:0007669"/>
    <property type="project" value="UniProtKB-EC"/>
</dbReference>
<evidence type="ECO:0000313" key="15">
    <source>
        <dbReference type="Proteomes" id="UP000199034"/>
    </source>
</evidence>
<dbReference type="PANTHER" id="PTHR11533">
    <property type="entry name" value="PROTEASE M1 ZINC METALLOPROTEASE"/>
    <property type="match status" value="1"/>
</dbReference>
<evidence type="ECO:0000259" key="13">
    <source>
        <dbReference type="Pfam" id="PF01433"/>
    </source>
</evidence>
<dbReference type="InterPro" id="IPR027268">
    <property type="entry name" value="Peptidase_M4/M1_CTD_sf"/>
</dbReference>
<dbReference type="InterPro" id="IPR050344">
    <property type="entry name" value="Peptidase_M1_aminopeptidases"/>
</dbReference>
<dbReference type="RefSeq" id="WP_090852714.1">
    <property type="nucleotide sequence ID" value="NZ_FMZM01000003.1"/>
</dbReference>
<evidence type="ECO:0000313" key="14">
    <source>
        <dbReference type="EMBL" id="SDC63879.1"/>
    </source>
</evidence>
<evidence type="ECO:0000256" key="2">
    <source>
        <dbReference type="ARBA" id="ARBA00001947"/>
    </source>
</evidence>
<keyword evidence="10" id="KW-0482">Metalloprotease</keyword>
<dbReference type="OrthoDB" id="3885507at2"/>
<dbReference type="STRING" id="1045774.SAMN05421872_103172"/>
<comment type="cofactor">
    <cofactor evidence="2">
        <name>Zn(2+)</name>
        <dbReference type="ChEBI" id="CHEBI:29105"/>
    </cofactor>
</comment>
<dbReference type="Proteomes" id="UP000199034">
    <property type="component" value="Unassembled WGS sequence"/>
</dbReference>
<name>A0A1G6N7S7_9ACTN</name>
<evidence type="ECO:0000256" key="6">
    <source>
        <dbReference type="ARBA" id="ARBA00022670"/>
    </source>
</evidence>
<dbReference type="AlphaFoldDB" id="A0A1G6N7S7"/>
<dbReference type="Gene3D" id="2.60.40.1730">
    <property type="entry name" value="tricorn interacting facor f3 domain"/>
    <property type="match status" value="1"/>
</dbReference>
<dbReference type="InterPro" id="IPR001930">
    <property type="entry name" value="Peptidase_M1"/>
</dbReference>
<dbReference type="GO" id="GO:0006508">
    <property type="term" value="P:proteolysis"/>
    <property type="evidence" value="ECO:0007669"/>
    <property type="project" value="UniProtKB-KW"/>
</dbReference>
<dbReference type="GO" id="GO:0008237">
    <property type="term" value="F:metallopeptidase activity"/>
    <property type="evidence" value="ECO:0007669"/>
    <property type="project" value="UniProtKB-KW"/>
</dbReference>
<sequence>MRSFRVLGPFVALACTAALVAPIAPAVSVQADPVAGAAGIGDPYFPLDGNGGIDVGHYDVRVAYDLATGRLRGQTRVTLRATQDLSRFNLDLLLPVQSVRVDGVPASFDKPDPHELRITPAQPVPRGRTVAVDVAYDGFPEPIEYAGEQNWLADRHEVVAMNQPHMAPWWFPANDHPRDRARLDVRVTVPRDLDVIGNGTLAGRTVDGALATTHWRSAEEMAPYLAFFAAGRFRTASGTYRGLPWYVAVSERLSPAQQASSMRLMRRTPAITAWLSRRLGRYPFSSTGGLTTALPVGFALENQTRPTYPVMTSDATLTVVHELAHQWFGDSVTVRGWRDIWLNEGPATFFEVLWTEKHGGPSGREWLAQNYRDLRANEYFWQIRVDDPGAEHIFDTPVYQRGAMALQALRTRIGQRDFDRLLRRWVRTHRGTTGSTREFVDLAEQVSGEHLGRFFRAWLRAPHAPAATRANGLRS</sequence>
<feature type="domain" description="Peptidase M1 membrane alanine aminopeptidase" evidence="13">
    <location>
        <begin position="312"/>
        <end position="458"/>
    </location>
</feature>
<dbReference type="Gene3D" id="1.10.390.10">
    <property type="entry name" value="Neutral Protease Domain 2"/>
    <property type="match status" value="1"/>
</dbReference>
<dbReference type="EC" id="3.4.11.2" evidence="4"/>
<dbReference type="SUPFAM" id="SSF63737">
    <property type="entry name" value="Leukotriene A4 hydrolase N-terminal domain"/>
    <property type="match status" value="1"/>
</dbReference>
<accession>A0A1G6N7S7</accession>
<dbReference type="InterPro" id="IPR014782">
    <property type="entry name" value="Peptidase_M1_dom"/>
</dbReference>
<keyword evidence="9" id="KW-0862">Zinc</keyword>
<dbReference type="Pfam" id="PF01433">
    <property type="entry name" value="Peptidase_M1"/>
    <property type="match status" value="1"/>
</dbReference>
<keyword evidence="8" id="KW-0378">Hydrolase</keyword>
<comment type="similarity">
    <text evidence="3">Belongs to the peptidase M1 family.</text>
</comment>